<sequence length="360" mass="42118">MTKNKKIAFYISDHGFGHASRNIPIIRYILGANKEINIIIKTGVFQGEFLKNSLEEFSNRIEYYFSPMDVGLILKEGSLEIDSYKLKEKVQLYIDSFEENIRKESEFLHYKNVDLVVSDIVPWIFKACKKVNIKSMLISNFTWVDIYKEYLEKDIIDKYEECYYLADKTLLYKLYIDNMKSYIKEYEEVGVVCRDFNKEKINKIKSKYDKPLVFISVGRSVSLNDNIDVSSLDYYFIATEGINLIGDNVKYLPKETKNTHEYLMACNYIITKAGFGTIAEALIGRSKIAVLSRDTVAEDRNTIKKLKERNLALEVSYENFDIEKILKRLEKFKPNYKENDFTNDYENIGNKIINYLKDGV</sequence>
<dbReference type="Gene3D" id="3.40.50.2000">
    <property type="entry name" value="Glycogen Phosphorylase B"/>
    <property type="match status" value="1"/>
</dbReference>
<dbReference type="OrthoDB" id="9776616at2"/>
<evidence type="ECO:0000313" key="2">
    <source>
        <dbReference type="Proteomes" id="UP000190476"/>
    </source>
</evidence>
<reference evidence="2" key="1">
    <citation type="submission" date="2017-03" db="EMBL/GenBank/DDBJ databases">
        <authorList>
            <person name="Falquet L."/>
            <person name="Falquet L."/>
        </authorList>
    </citation>
    <scope>NUCLEOTIDE SEQUENCE [LARGE SCALE GENOMIC DNA]</scope>
</reference>
<organism evidence="1 2">
    <name type="scientific">Clostridium chauvoei JF4335</name>
    <dbReference type="NCBI Taxonomy" id="1351755"/>
    <lineage>
        <taxon>Bacteria</taxon>
        <taxon>Bacillati</taxon>
        <taxon>Bacillota</taxon>
        <taxon>Clostridia</taxon>
        <taxon>Eubacteriales</taxon>
        <taxon>Clostridiaceae</taxon>
        <taxon>Clostridium</taxon>
    </lineage>
</organism>
<dbReference type="PANTHER" id="PTHR38134">
    <property type="entry name" value="SLR1395 PROTEIN"/>
    <property type="match status" value="1"/>
</dbReference>
<dbReference type="RefSeq" id="WP_079481096.1">
    <property type="nucleotide sequence ID" value="NZ_CBML010000006.1"/>
</dbReference>
<evidence type="ECO:0008006" key="3">
    <source>
        <dbReference type="Google" id="ProtNLM"/>
    </source>
</evidence>
<dbReference type="STRING" id="1351755.CCH01_04520"/>
<protein>
    <recommendedName>
        <fullName evidence="3">Glycosyl transferase family 28 C-terminal domain-containing protein</fullName>
    </recommendedName>
</protein>
<dbReference type="GeneID" id="66300818"/>
<dbReference type="PANTHER" id="PTHR38134:SF2">
    <property type="entry name" value="GALACTOKINASE"/>
    <property type="match status" value="1"/>
</dbReference>
<proteinExistence type="predicted"/>
<dbReference type="Proteomes" id="UP000190476">
    <property type="component" value="Chromosome I"/>
</dbReference>
<gene>
    <name evidence="1" type="ORF">CCH01_04520</name>
</gene>
<dbReference type="SUPFAM" id="SSF53756">
    <property type="entry name" value="UDP-Glycosyltransferase/glycogen phosphorylase"/>
    <property type="match status" value="1"/>
</dbReference>
<name>A0A1U6IZ07_9CLOT</name>
<evidence type="ECO:0000313" key="1">
    <source>
        <dbReference type="EMBL" id="SLK13232.1"/>
    </source>
</evidence>
<accession>A0A1U6IZ07</accession>
<dbReference type="InterPro" id="IPR053205">
    <property type="entry name" value="GHMP_kinase_L-arabinokinase"/>
</dbReference>
<dbReference type="AlphaFoldDB" id="A0A1U6IZ07"/>
<keyword evidence="2" id="KW-1185">Reference proteome</keyword>
<dbReference type="EMBL" id="LT799839">
    <property type="protein sequence ID" value="SLK13232.1"/>
    <property type="molecule type" value="Genomic_DNA"/>
</dbReference>